<comment type="caution">
    <text evidence="2">The sequence shown here is derived from an EMBL/GenBank/DDBJ whole genome shotgun (WGS) entry which is preliminary data.</text>
</comment>
<evidence type="ECO:0000313" key="3">
    <source>
        <dbReference type="Proteomes" id="UP000823388"/>
    </source>
</evidence>
<dbReference type="AlphaFoldDB" id="A0A8T0RTA2"/>
<proteinExistence type="predicted"/>
<dbReference type="EMBL" id="CM029046">
    <property type="protein sequence ID" value="KAG2588600.1"/>
    <property type="molecule type" value="Genomic_DNA"/>
</dbReference>
<gene>
    <name evidence="2" type="ORF">PVAP13_5NG229843</name>
</gene>
<feature type="region of interest" description="Disordered" evidence="1">
    <location>
        <begin position="56"/>
        <end position="101"/>
    </location>
</feature>
<accession>A0A8T0RTA2</accession>
<feature type="region of interest" description="Disordered" evidence="1">
    <location>
        <begin position="1"/>
        <end position="20"/>
    </location>
</feature>
<feature type="compositionally biased region" description="Low complexity" evidence="1">
    <location>
        <begin position="1"/>
        <end position="12"/>
    </location>
</feature>
<evidence type="ECO:0000313" key="2">
    <source>
        <dbReference type="EMBL" id="KAG2588600.1"/>
    </source>
</evidence>
<sequence>MRRMGLSLSSRGVVRRRRPPTECCDAGEAVVQGVKSRATETFVACCSTREMAAQASAGGGGPASSAGSRSRHTAGADAAAGTSKRSGGQVRGDRWAAAPWSPPLPAPSTRCGCSWIHPQQLAAVHRRLWRPGAHLPFPCTHFGLVTNGSGAAATAARGGSCKVLVEP</sequence>
<name>A0A8T0RTA2_PANVG</name>
<protein>
    <submittedName>
        <fullName evidence="2">Uncharacterized protein</fullName>
    </submittedName>
</protein>
<organism evidence="2 3">
    <name type="scientific">Panicum virgatum</name>
    <name type="common">Blackwell switchgrass</name>
    <dbReference type="NCBI Taxonomy" id="38727"/>
    <lineage>
        <taxon>Eukaryota</taxon>
        <taxon>Viridiplantae</taxon>
        <taxon>Streptophyta</taxon>
        <taxon>Embryophyta</taxon>
        <taxon>Tracheophyta</taxon>
        <taxon>Spermatophyta</taxon>
        <taxon>Magnoliopsida</taxon>
        <taxon>Liliopsida</taxon>
        <taxon>Poales</taxon>
        <taxon>Poaceae</taxon>
        <taxon>PACMAD clade</taxon>
        <taxon>Panicoideae</taxon>
        <taxon>Panicodae</taxon>
        <taxon>Paniceae</taxon>
        <taxon>Panicinae</taxon>
        <taxon>Panicum</taxon>
        <taxon>Panicum sect. Hiantes</taxon>
    </lineage>
</organism>
<keyword evidence="3" id="KW-1185">Reference proteome</keyword>
<reference evidence="2" key="1">
    <citation type="submission" date="2020-05" db="EMBL/GenBank/DDBJ databases">
        <title>WGS assembly of Panicum virgatum.</title>
        <authorList>
            <person name="Lovell J.T."/>
            <person name="Jenkins J."/>
            <person name="Shu S."/>
            <person name="Juenger T.E."/>
            <person name="Schmutz J."/>
        </authorList>
    </citation>
    <scope>NUCLEOTIDE SEQUENCE</scope>
    <source>
        <strain evidence="2">AP13</strain>
    </source>
</reference>
<evidence type="ECO:0000256" key="1">
    <source>
        <dbReference type="SAM" id="MobiDB-lite"/>
    </source>
</evidence>
<dbReference type="Proteomes" id="UP000823388">
    <property type="component" value="Chromosome 5N"/>
</dbReference>